<dbReference type="RefSeq" id="WP_083561677.1">
    <property type="nucleotide sequence ID" value="NZ_AQQV01000002.1"/>
</dbReference>
<name>A0A1Y1SEN1_9GAMM</name>
<evidence type="ECO:0000313" key="3">
    <source>
        <dbReference type="Proteomes" id="UP000192342"/>
    </source>
</evidence>
<gene>
    <name evidence="2" type="ORF">ATO7_10407</name>
</gene>
<dbReference type="Proteomes" id="UP000192342">
    <property type="component" value="Unassembled WGS sequence"/>
</dbReference>
<feature type="signal peptide" evidence="1">
    <location>
        <begin position="1"/>
        <end position="22"/>
    </location>
</feature>
<dbReference type="EMBL" id="AQQV01000002">
    <property type="protein sequence ID" value="ORE87447.1"/>
    <property type="molecule type" value="Genomic_DNA"/>
</dbReference>
<dbReference type="AlphaFoldDB" id="A0A1Y1SEN1"/>
<dbReference type="STRING" id="1317117.ATO7_10407"/>
<reference evidence="2 3" key="1">
    <citation type="submission" date="2013-04" db="EMBL/GenBank/DDBJ databases">
        <title>Oceanococcus atlanticus 22II-S10r2 Genome Sequencing.</title>
        <authorList>
            <person name="Lai Q."/>
            <person name="Li G."/>
            <person name="Shao Z."/>
        </authorList>
    </citation>
    <scope>NUCLEOTIDE SEQUENCE [LARGE SCALE GENOMIC DNA]</scope>
    <source>
        <strain evidence="2 3">22II-S10r2</strain>
    </source>
</reference>
<dbReference type="OrthoDB" id="6385276at2"/>
<proteinExistence type="predicted"/>
<accession>A0A1Y1SEN1</accession>
<evidence type="ECO:0000313" key="2">
    <source>
        <dbReference type="EMBL" id="ORE87447.1"/>
    </source>
</evidence>
<keyword evidence="3" id="KW-1185">Reference proteome</keyword>
<protein>
    <submittedName>
        <fullName evidence="2">Uncharacterized protein</fullName>
    </submittedName>
</protein>
<evidence type="ECO:0000256" key="1">
    <source>
        <dbReference type="SAM" id="SignalP"/>
    </source>
</evidence>
<keyword evidence="1" id="KW-0732">Signal</keyword>
<feature type="chain" id="PRO_5012688674" evidence="1">
    <location>
        <begin position="23"/>
        <end position="168"/>
    </location>
</feature>
<sequence>MKMLMILLSSLLLGTSAGIAQAQMDHSHMPLEVPEDVQVPALDLRLRSDVMSGYNLHLETRHFVLEPPPAQMNMRQMMSASRDPRSGVLSGHAHLYVNGRKVQRLYAADVHLPASLFKTGVNQITVTLNNHGHMDLVHQGRQILASLFVDPAATPAIVHRFAAQSPSD</sequence>
<comment type="caution">
    <text evidence="2">The sequence shown here is derived from an EMBL/GenBank/DDBJ whole genome shotgun (WGS) entry which is preliminary data.</text>
</comment>
<organism evidence="2 3">
    <name type="scientific">Oceanococcus atlanticus</name>
    <dbReference type="NCBI Taxonomy" id="1317117"/>
    <lineage>
        <taxon>Bacteria</taxon>
        <taxon>Pseudomonadati</taxon>
        <taxon>Pseudomonadota</taxon>
        <taxon>Gammaproteobacteria</taxon>
        <taxon>Chromatiales</taxon>
        <taxon>Oceanococcaceae</taxon>
        <taxon>Oceanococcus</taxon>
    </lineage>
</organism>